<gene>
    <name evidence="8" type="ORF">H4R34_004804</name>
</gene>
<evidence type="ECO:0000256" key="1">
    <source>
        <dbReference type="ARBA" id="ARBA00004141"/>
    </source>
</evidence>
<name>A0A9W8B4U8_9FUNG</name>
<keyword evidence="9" id="KW-1185">Reference proteome</keyword>
<dbReference type="PANTHER" id="PTHR13353:SF5">
    <property type="entry name" value="TRANSMEMBRANE PROTEIN 19"/>
    <property type="match status" value="1"/>
</dbReference>
<accession>A0A9W8B4U8</accession>
<evidence type="ECO:0000256" key="2">
    <source>
        <dbReference type="ARBA" id="ARBA00009012"/>
    </source>
</evidence>
<dbReference type="EMBL" id="JANBQB010000688">
    <property type="protein sequence ID" value="KAJ1974201.1"/>
    <property type="molecule type" value="Genomic_DNA"/>
</dbReference>
<keyword evidence="7" id="KW-0732">Signal</keyword>
<keyword evidence="4 6" id="KW-1133">Transmembrane helix</keyword>
<evidence type="ECO:0000256" key="3">
    <source>
        <dbReference type="ARBA" id="ARBA00022692"/>
    </source>
</evidence>
<evidence type="ECO:0000313" key="8">
    <source>
        <dbReference type="EMBL" id="KAJ1974201.1"/>
    </source>
</evidence>
<comment type="similarity">
    <text evidence="2">Belongs to the TMEM19 family.</text>
</comment>
<sequence>MHVALWLFSVALSLGMAVRGLKQRSLSRSGAVAAVVVGLCTFSNQLALFTVTLLVFFVSSSKLTKFRSDAKKTLEVEFHEGKFSRAASPDITCRIVAGPIPTLPNPGGQRDAYQVLCNGFTGAAISLAYTVYGSDDPRVPFYDLAPALPKALVLMYIA</sequence>
<evidence type="ECO:0000256" key="6">
    <source>
        <dbReference type="SAM" id="Phobius"/>
    </source>
</evidence>
<dbReference type="GO" id="GO:0016020">
    <property type="term" value="C:membrane"/>
    <property type="evidence" value="ECO:0007669"/>
    <property type="project" value="UniProtKB-SubCell"/>
</dbReference>
<feature type="transmembrane region" description="Helical" evidence="6">
    <location>
        <begin position="30"/>
        <end position="58"/>
    </location>
</feature>
<dbReference type="PANTHER" id="PTHR13353">
    <property type="entry name" value="TRANSMEMBRANE PROTEIN 19"/>
    <property type="match status" value="1"/>
</dbReference>
<reference evidence="8" key="1">
    <citation type="submission" date="2022-07" db="EMBL/GenBank/DDBJ databases">
        <title>Phylogenomic reconstructions and comparative analyses of Kickxellomycotina fungi.</title>
        <authorList>
            <person name="Reynolds N.K."/>
            <person name="Stajich J.E."/>
            <person name="Barry K."/>
            <person name="Grigoriev I.V."/>
            <person name="Crous P."/>
            <person name="Smith M.E."/>
        </authorList>
    </citation>
    <scope>NUCLEOTIDE SEQUENCE</scope>
    <source>
        <strain evidence="8">RSA 567</strain>
    </source>
</reference>
<evidence type="ECO:0000313" key="9">
    <source>
        <dbReference type="Proteomes" id="UP001151582"/>
    </source>
</evidence>
<dbReference type="AlphaFoldDB" id="A0A9W8B4U8"/>
<keyword evidence="5 6" id="KW-0472">Membrane</keyword>
<organism evidence="8 9">
    <name type="scientific">Dimargaris verticillata</name>
    <dbReference type="NCBI Taxonomy" id="2761393"/>
    <lineage>
        <taxon>Eukaryota</taxon>
        <taxon>Fungi</taxon>
        <taxon>Fungi incertae sedis</taxon>
        <taxon>Zoopagomycota</taxon>
        <taxon>Kickxellomycotina</taxon>
        <taxon>Dimargaritomycetes</taxon>
        <taxon>Dimargaritales</taxon>
        <taxon>Dimargaritaceae</taxon>
        <taxon>Dimargaris</taxon>
    </lineage>
</organism>
<keyword evidence="3 6" id="KW-0812">Transmembrane</keyword>
<evidence type="ECO:0000256" key="7">
    <source>
        <dbReference type="SAM" id="SignalP"/>
    </source>
</evidence>
<dbReference type="OrthoDB" id="30881at2759"/>
<dbReference type="Pfam" id="PF01940">
    <property type="entry name" value="DUF92"/>
    <property type="match status" value="1"/>
</dbReference>
<proteinExistence type="inferred from homology"/>
<feature type="chain" id="PRO_5040979912" evidence="7">
    <location>
        <begin position="18"/>
        <end position="158"/>
    </location>
</feature>
<dbReference type="InterPro" id="IPR002794">
    <property type="entry name" value="DUF92_TMEM19"/>
</dbReference>
<comment type="subcellular location">
    <subcellularLocation>
        <location evidence="1">Membrane</location>
        <topology evidence="1">Multi-pass membrane protein</topology>
    </subcellularLocation>
</comment>
<feature type="signal peptide" evidence="7">
    <location>
        <begin position="1"/>
        <end position="17"/>
    </location>
</feature>
<comment type="caution">
    <text evidence="8">The sequence shown here is derived from an EMBL/GenBank/DDBJ whole genome shotgun (WGS) entry which is preliminary data.</text>
</comment>
<dbReference type="Proteomes" id="UP001151582">
    <property type="component" value="Unassembled WGS sequence"/>
</dbReference>
<evidence type="ECO:0000256" key="5">
    <source>
        <dbReference type="ARBA" id="ARBA00023136"/>
    </source>
</evidence>
<protein>
    <submittedName>
        <fullName evidence="8">Uncharacterized protein</fullName>
    </submittedName>
</protein>
<evidence type="ECO:0000256" key="4">
    <source>
        <dbReference type="ARBA" id="ARBA00022989"/>
    </source>
</evidence>